<dbReference type="EMBL" id="QMPZ01000078">
    <property type="protein sequence ID" value="RLE08815.1"/>
    <property type="molecule type" value="Genomic_DNA"/>
</dbReference>
<comment type="caution">
    <text evidence="10">The sequence shown here is derived from an EMBL/GenBank/DDBJ whole genome shotgun (WGS) entry which is preliminary data.</text>
</comment>
<dbReference type="GO" id="GO:0004475">
    <property type="term" value="F:mannose-1-phosphate guanylyltransferase (GTP) activity"/>
    <property type="evidence" value="ECO:0007669"/>
    <property type="project" value="UniProtKB-EC"/>
</dbReference>
<dbReference type="InterPro" id="IPR054566">
    <property type="entry name" value="ManC/GMP-like_b-helix"/>
</dbReference>
<evidence type="ECO:0000256" key="6">
    <source>
        <dbReference type="ARBA" id="ARBA00023134"/>
    </source>
</evidence>
<gene>
    <name evidence="10" type="ORF">DRJ00_05665</name>
</gene>
<dbReference type="GO" id="GO:0009298">
    <property type="term" value="P:GDP-mannose biosynthetic process"/>
    <property type="evidence" value="ECO:0007669"/>
    <property type="project" value="TreeGrafter"/>
</dbReference>
<dbReference type="AlphaFoldDB" id="A0A497E3L1"/>
<evidence type="ECO:0000256" key="5">
    <source>
        <dbReference type="ARBA" id="ARBA00022741"/>
    </source>
</evidence>
<dbReference type="Proteomes" id="UP000279422">
    <property type="component" value="Unassembled WGS sequence"/>
</dbReference>
<evidence type="ECO:0000259" key="8">
    <source>
        <dbReference type="Pfam" id="PF00483"/>
    </source>
</evidence>
<evidence type="ECO:0000256" key="3">
    <source>
        <dbReference type="ARBA" id="ARBA00022679"/>
    </source>
</evidence>
<evidence type="ECO:0000256" key="7">
    <source>
        <dbReference type="ARBA" id="ARBA00047343"/>
    </source>
</evidence>
<dbReference type="GO" id="GO:0005525">
    <property type="term" value="F:GTP binding"/>
    <property type="evidence" value="ECO:0007669"/>
    <property type="project" value="UniProtKB-KW"/>
</dbReference>
<organism evidence="10 11">
    <name type="scientific">Aerophobetes bacterium</name>
    <dbReference type="NCBI Taxonomy" id="2030807"/>
    <lineage>
        <taxon>Bacteria</taxon>
        <taxon>Candidatus Aerophobota</taxon>
    </lineage>
</organism>
<evidence type="ECO:0000256" key="4">
    <source>
        <dbReference type="ARBA" id="ARBA00022695"/>
    </source>
</evidence>
<dbReference type="InterPro" id="IPR051161">
    <property type="entry name" value="Mannose-6P_isomerase_type2"/>
</dbReference>
<dbReference type="Pfam" id="PF00483">
    <property type="entry name" value="NTP_transferase"/>
    <property type="match status" value="1"/>
</dbReference>
<dbReference type="Gene3D" id="3.90.550.10">
    <property type="entry name" value="Spore Coat Polysaccharide Biosynthesis Protein SpsA, Chain A"/>
    <property type="match status" value="1"/>
</dbReference>
<accession>A0A497E3L1</accession>
<keyword evidence="4 10" id="KW-0548">Nucleotidyltransferase</keyword>
<proteinExistence type="inferred from homology"/>
<dbReference type="PANTHER" id="PTHR46390">
    <property type="entry name" value="MANNOSE-1-PHOSPHATE GUANYLYLTRANSFERASE"/>
    <property type="match status" value="1"/>
</dbReference>
<dbReference type="InterPro" id="IPR049577">
    <property type="entry name" value="GMPP_N"/>
</dbReference>
<keyword evidence="6" id="KW-0342">GTP-binding</keyword>
<keyword evidence="5" id="KW-0547">Nucleotide-binding</keyword>
<evidence type="ECO:0000256" key="1">
    <source>
        <dbReference type="ARBA" id="ARBA00006115"/>
    </source>
</evidence>
<feature type="domain" description="MannoseP isomerase/GMP-like beta-helix" evidence="9">
    <location>
        <begin position="299"/>
        <end position="349"/>
    </location>
</feature>
<evidence type="ECO:0000313" key="10">
    <source>
        <dbReference type="EMBL" id="RLE08815.1"/>
    </source>
</evidence>
<dbReference type="InterPro" id="IPR029044">
    <property type="entry name" value="Nucleotide-diphossugar_trans"/>
</dbReference>
<dbReference type="PANTHER" id="PTHR46390:SF1">
    <property type="entry name" value="MANNOSE-1-PHOSPHATE GUANYLYLTRANSFERASE"/>
    <property type="match status" value="1"/>
</dbReference>
<protein>
    <recommendedName>
        <fullName evidence="2">mannose-1-phosphate guanylyltransferase</fullName>
        <ecNumber evidence="2">2.7.7.13</ecNumber>
    </recommendedName>
</protein>
<evidence type="ECO:0000259" key="9">
    <source>
        <dbReference type="Pfam" id="PF22640"/>
    </source>
</evidence>
<dbReference type="SUPFAM" id="SSF159283">
    <property type="entry name" value="Guanosine diphospho-D-mannose pyrophosphorylase/mannose-6-phosphate isomerase linker domain"/>
    <property type="match status" value="1"/>
</dbReference>
<dbReference type="FunFam" id="3.90.550.10:FF:000046">
    <property type="entry name" value="Mannose-1-phosphate guanylyltransferase (GDP)"/>
    <property type="match status" value="1"/>
</dbReference>
<comment type="similarity">
    <text evidence="1">Belongs to the mannose-6-phosphate isomerase type 2 family.</text>
</comment>
<dbReference type="CDD" id="cd02509">
    <property type="entry name" value="GDP-M1P_Guanylyltransferase"/>
    <property type="match status" value="1"/>
</dbReference>
<evidence type="ECO:0000256" key="2">
    <source>
        <dbReference type="ARBA" id="ARBA00012387"/>
    </source>
</evidence>
<name>A0A497E3L1_UNCAE</name>
<reference evidence="10 11" key="1">
    <citation type="submission" date="2018-06" db="EMBL/GenBank/DDBJ databases">
        <title>Extensive metabolic versatility and redundancy in microbially diverse, dynamic hydrothermal sediments.</title>
        <authorList>
            <person name="Dombrowski N."/>
            <person name="Teske A."/>
            <person name="Baker B.J."/>
        </authorList>
    </citation>
    <scope>NUCLEOTIDE SEQUENCE [LARGE SCALE GENOMIC DNA]</scope>
    <source>
        <strain evidence="10">B47_G16</strain>
    </source>
</reference>
<keyword evidence="3 10" id="KW-0808">Transferase</keyword>
<dbReference type="EC" id="2.7.7.13" evidence="2"/>
<dbReference type="InterPro" id="IPR005835">
    <property type="entry name" value="NTP_transferase_dom"/>
</dbReference>
<comment type="catalytic activity">
    <reaction evidence="7">
        <text>alpha-D-mannose 1-phosphate + GTP + H(+) = GDP-alpha-D-mannose + diphosphate</text>
        <dbReference type="Rhea" id="RHEA:15229"/>
        <dbReference type="ChEBI" id="CHEBI:15378"/>
        <dbReference type="ChEBI" id="CHEBI:33019"/>
        <dbReference type="ChEBI" id="CHEBI:37565"/>
        <dbReference type="ChEBI" id="CHEBI:57527"/>
        <dbReference type="ChEBI" id="CHEBI:58409"/>
        <dbReference type="EC" id="2.7.7.13"/>
    </reaction>
</comment>
<dbReference type="Pfam" id="PF22640">
    <property type="entry name" value="ManC_GMP_beta-helix"/>
    <property type="match status" value="1"/>
</dbReference>
<sequence length="359" mass="40869">MSVAVIMAGGFGKRLWPLSSLKYPKQFLILDERESLLQASYRRASQFFGQENTYLAIRRELKEELFSQLPSLSPENLILEPEGRDTAPCIGLASVWIRKRKGDVPMVIFPADHIIGDEERFYKAISVAAQGAEKGFLVTIGIKPTRPETSYGYLKIGDRLKVIDEISLFKVERFTEKPSYKKAKEFFEQGSFLWNAGIFAWKPSTILKEIKKYLPSLYEGLMKIEKALGTEKEKQAIEEVYPLLPKISIDYGVMEKATKVVSVSGDFFWDDIGSWKALERIFPEDEQGNIIRGLVKEKETSNCILINREKDKILGTIGVSNLIIINSKRGILVVSKEDVQKVKDLVDELLEDEDLKRYA</sequence>
<feature type="domain" description="Nucleotidyl transferase" evidence="8">
    <location>
        <begin position="4"/>
        <end position="287"/>
    </location>
</feature>
<dbReference type="SUPFAM" id="SSF53448">
    <property type="entry name" value="Nucleotide-diphospho-sugar transferases"/>
    <property type="match status" value="1"/>
</dbReference>
<evidence type="ECO:0000313" key="11">
    <source>
        <dbReference type="Proteomes" id="UP000279422"/>
    </source>
</evidence>